<reference evidence="2" key="1">
    <citation type="submission" date="2016-10" db="EMBL/GenBank/DDBJ databases">
        <authorList>
            <person name="Varghese N."/>
            <person name="Submissions S."/>
        </authorList>
    </citation>
    <scope>NUCLEOTIDE SEQUENCE [LARGE SCALE GENOMIC DNA]</scope>
    <source>
        <strain evidence="2">DSM 241</strain>
    </source>
</reference>
<proteinExistence type="predicted"/>
<dbReference type="EMBL" id="FOAA01000017">
    <property type="protein sequence ID" value="SEL46220.1"/>
    <property type="molecule type" value="Genomic_DNA"/>
</dbReference>
<protein>
    <submittedName>
        <fullName evidence="1">Uncharacterized protein</fullName>
    </submittedName>
</protein>
<evidence type="ECO:0000313" key="2">
    <source>
        <dbReference type="Proteomes" id="UP000199256"/>
    </source>
</evidence>
<dbReference type="STRING" id="1396821.SAMN05444515_11731"/>
<organism evidence="1 2">
    <name type="scientific">Ectothiorhodospira marina</name>
    <dbReference type="NCBI Taxonomy" id="1396821"/>
    <lineage>
        <taxon>Bacteria</taxon>
        <taxon>Pseudomonadati</taxon>
        <taxon>Pseudomonadota</taxon>
        <taxon>Gammaproteobacteria</taxon>
        <taxon>Chromatiales</taxon>
        <taxon>Ectothiorhodospiraceae</taxon>
        <taxon>Ectothiorhodospira</taxon>
    </lineage>
</organism>
<accession>A0A1H7QDP7</accession>
<evidence type="ECO:0000313" key="1">
    <source>
        <dbReference type="EMBL" id="SEL46220.1"/>
    </source>
</evidence>
<dbReference type="Proteomes" id="UP000199256">
    <property type="component" value="Unassembled WGS sequence"/>
</dbReference>
<keyword evidence="2" id="KW-1185">Reference proteome</keyword>
<gene>
    <name evidence="1" type="ORF">SAMN05444515_11731</name>
</gene>
<dbReference type="AlphaFoldDB" id="A0A1H7QDP7"/>
<sequence length="39" mass="4315">MQLTLENNRVTAASFRQLAYGDTNYRLAEEGLPLGSADQ</sequence>
<name>A0A1H7QDP7_9GAMM</name>